<dbReference type="EMBL" id="LC015803">
    <property type="protein sequence ID" value="BAU20291.1"/>
    <property type="molecule type" value="mRNA"/>
</dbReference>
<dbReference type="GO" id="GO:0042132">
    <property type="term" value="F:fructose 1,6-bisphosphate 1-phosphatase activity"/>
    <property type="evidence" value="ECO:0007669"/>
    <property type="project" value="UniProtKB-EC"/>
</dbReference>
<evidence type="ECO:0000256" key="5">
    <source>
        <dbReference type="ARBA" id="ARBA00023277"/>
    </source>
</evidence>
<evidence type="ECO:0000259" key="7">
    <source>
        <dbReference type="Pfam" id="PF00316"/>
    </source>
</evidence>
<dbReference type="InterPro" id="IPR044015">
    <property type="entry name" value="FBPase_C_dom"/>
</dbReference>
<keyword evidence="5 6" id="KW-0119">Carbohydrate metabolism</keyword>
<dbReference type="PIRSF" id="PIRSF000904">
    <property type="entry name" value="FBPtase_SBPase"/>
    <property type="match status" value="1"/>
</dbReference>
<evidence type="ECO:0000256" key="3">
    <source>
        <dbReference type="ARBA" id="ARBA00013093"/>
    </source>
</evidence>
<dbReference type="GO" id="GO:0005986">
    <property type="term" value="P:sucrose biosynthetic process"/>
    <property type="evidence" value="ECO:0007669"/>
    <property type="project" value="TreeGrafter"/>
</dbReference>
<dbReference type="Gene3D" id="3.30.540.10">
    <property type="entry name" value="Fructose-1,6-Bisphosphatase, subunit A, domain 1"/>
    <property type="match status" value="1"/>
</dbReference>
<feature type="domain" description="Fructose-1-6-bisphosphatase class I N-terminal" evidence="7">
    <location>
        <begin position="181"/>
        <end position="344"/>
    </location>
</feature>
<dbReference type="GO" id="GO:0006094">
    <property type="term" value="P:gluconeogenesis"/>
    <property type="evidence" value="ECO:0007669"/>
    <property type="project" value="TreeGrafter"/>
</dbReference>
<dbReference type="Pfam" id="PF00316">
    <property type="entry name" value="FBPase"/>
    <property type="match status" value="1"/>
</dbReference>
<dbReference type="EC" id="3.1.3.11" evidence="3"/>
<dbReference type="PANTHER" id="PTHR11556">
    <property type="entry name" value="FRUCTOSE-1,6-BISPHOSPHATASE-RELATED"/>
    <property type="match status" value="1"/>
</dbReference>
<evidence type="ECO:0000256" key="1">
    <source>
        <dbReference type="ARBA" id="ARBA00001273"/>
    </source>
</evidence>
<comment type="similarity">
    <text evidence="2 6">Belongs to the FBPase class 1 family.</text>
</comment>
<dbReference type="AlphaFoldDB" id="A0A0U5BQA3"/>
<dbReference type="GO" id="GO:0006002">
    <property type="term" value="P:fructose 6-phosphate metabolic process"/>
    <property type="evidence" value="ECO:0007669"/>
    <property type="project" value="TreeGrafter"/>
</dbReference>
<feature type="domain" description="Fructose-1-6-bisphosphatase class 1 C-terminal" evidence="8">
    <location>
        <begin position="350"/>
        <end position="472"/>
    </location>
</feature>
<dbReference type="InterPro" id="IPR033391">
    <property type="entry name" value="FBPase_N"/>
</dbReference>
<dbReference type="HAMAP" id="MF_01855">
    <property type="entry name" value="FBPase_class1"/>
    <property type="match status" value="1"/>
</dbReference>
<dbReference type="PANTHER" id="PTHR11556:SF12">
    <property type="entry name" value="FRUCTOSE-BISPHOSPHATASE"/>
    <property type="match status" value="1"/>
</dbReference>
<dbReference type="CDD" id="cd00354">
    <property type="entry name" value="FBPase"/>
    <property type="match status" value="1"/>
</dbReference>
<dbReference type="FunFam" id="3.40.190.80:FF:000009">
    <property type="entry name" value="Fructose-1,6-bisphosphatase, chloroplastic"/>
    <property type="match status" value="1"/>
</dbReference>
<accession>A0A0U5BQA3</accession>
<dbReference type="GO" id="GO:0005829">
    <property type="term" value="C:cytosol"/>
    <property type="evidence" value="ECO:0007669"/>
    <property type="project" value="TreeGrafter"/>
</dbReference>
<evidence type="ECO:0000256" key="2">
    <source>
        <dbReference type="ARBA" id="ARBA00010941"/>
    </source>
</evidence>
<proteinExistence type="evidence at transcript level"/>
<dbReference type="PRINTS" id="PR00115">
    <property type="entry name" value="F16BPHPHTASE"/>
</dbReference>
<dbReference type="InterPro" id="IPR000146">
    <property type="entry name" value="FBPase_class-1"/>
</dbReference>
<organism evidence="9">
    <name type="scientific">Euglena gracilis</name>
    <dbReference type="NCBI Taxonomy" id="3039"/>
    <lineage>
        <taxon>Eukaryota</taxon>
        <taxon>Discoba</taxon>
        <taxon>Euglenozoa</taxon>
        <taxon>Euglenida</taxon>
        <taxon>Spirocuta</taxon>
        <taxon>Euglenophyceae</taxon>
        <taxon>Euglenales</taxon>
        <taxon>Euglenaceae</taxon>
        <taxon>Euglena</taxon>
    </lineage>
</organism>
<dbReference type="PIRSF" id="PIRSF500210">
    <property type="entry name" value="FBPtase"/>
    <property type="match status" value="1"/>
</dbReference>
<dbReference type="GO" id="GO:0030388">
    <property type="term" value="P:fructose 1,6-bisphosphate metabolic process"/>
    <property type="evidence" value="ECO:0007669"/>
    <property type="project" value="TreeGrafter"/>
</dbReference>
<evidence type="ECO:0000256" key="6">
    <source>
        <dbReference type="RuleBase" id="RU000508"/>
    </source>
</evidence>
<gene>
    <name evidence="9" type="primary">EgFBPaseII</name>
</gene>
<evidence type="ECO:0000256" key="4">
    <source>
        <dbReference type="ARBA" id="ARBA00022801"/>
    </source>
</evidence>
<comment type="catalytic activity">
    <reaction evidence="1">
        <text>beta-D-fructose 1,6-bisphosphate + H2O = beta-D-fructose 6-phosphate + phosphate</text>
        <dbReference type="Rhea" id="RHEA:11064"/>
        <dbReference type="ChEBI" id="CHEBI:15377"/>
        <dbReference type="ChEBI" id="CHEBI:32966"/>
        <dbReference type="ChEBI" id="CHEBI:43474"/>
        <dbReference type="ChEBI" id="CHEBI:57634"/>
        <dbReference type="EC" id="3.1.3.11"/>
    </reaction>
</comment>
<dbReference type="BRENDA" id="3.1.3.11">
    <property type="organism ID" value="2197"/>
</dbReference>
<evidence type="ECO:0000313" key="9">
    <source>
        <dbReference type="EMBL" id="BAU20291.1"/>
    </source>
</evidence>
<protein>
    <recommendedName>
        <fullName evidence="3">fructose-bisphosphatase</fullName>
        <ecNumber evidence="3">3.1.3.11</ecNumber>
    </recommendedName>
</protein>
<dbReference type="GO" id="GO:0006000">
    <property type="term" value="P:fructose metabolic process"/>
    <property type="evidence" value="ECO:0007669"/>
    <property type="project" value="TreeGrafter"/>
</dbReference>
<name>A0A0U5BQA3_EUGGR</name>
<dbReference type="InterPro" id="IPR028343">
    <property type="entry name" value="FBPtase"/>
</dbReference>
<keyword evidence="4 6" id="KW-0378">Hydrolase</keyword>
<sequence>MPGSPLSPLMHSHHPTYCNPRLEVERPSRWTLWLCISCAAALLASTQVAQPFQFFVTRTPAGQLVNPTGAVMKRSHTELKGSSSLPDTKELHHNTEVGVLSGLPETSFSAEGSWAIAVAPLLMGLFAAYKVVWGSPRGGPPPTAPQRMATVAVTGAALPLGTPLAEVVAVELAGTGHEAAAAVVGALDRSCQRIARLLARANIVGVLGSQGTVNVQGEEQKQMDVISNNILKDALADTGLVGVVASEEEDTPVVFPAATPRYAVAFDPLDGSSNIDCSLPTGTIFSIYDMGATPDSFSFLGPMDRLLISGYALYSSSTSLVITFGKGTHLFTLDPEKGQFVLTKAYVTVPTRGPFYSLNDGRSFDWPEGLQRYIADIKQGKGQWGKKYGARYVCSLVADIHRTLLYGGWAGNPRPHLRLLFESAPLSYVLEQAGGAGSDGKGRILGTTLTALHQRSPLFAGSAADVAELESYGDVQQGAQKYD</sequence>
<dbReference type="SUPFAM" id="SSF56655">
    <property type="entry name" value="Carbohydrate phosphatase"/>
    <property type="match status" value="1"/>
</dbReference>
<reference evidence="9" key="1">
    <citation type="submission" date="2014-12" db="EMBL/GenBank/DDBJ databases">
        <title>Identification and characterization of fructose-1,6-bisphosphatase from Euglena gracilis.</title>
        <authorList>
            <person name="Ogawa T."/>
            <person name="Kimura A."/>
            <person name="Sakuyama H."/>
            <person name="Maruta T."/>
            <person name="Ishikawa T."/>
            <person name="Tamoi M."/>
            <person name="Shigeoka S."/>
        </authorList>
    </citation>
    <scope>NUCLEOTIDE SEQUENCE</scope>
</reference>
<dbReference type="Pfam" id="PF18913">
    <property type="entry name" value="FBPase_C"/>
    <property type="match status" value="1"/>
</dbReference>
<dbReference type="Gene3D" id="3.40.190.80">
    <property type="match status" value="1"/>
</dbReference>
<evidence type="ECO:0000259" key="8">
    <source>
        <dbReference type="Pfam" id="PF18913"/>
    </source>
</evidence>